<dbReference type="Proteomes" id="UP001057520">
    <property type="component" value="Chromosome"/>
</dbReference>
<dbReference type="Pfam" id="PF00484">
    <property type="entry name" value="Pro_CA"/>
    <property type="match status" value="1"/>
</dbReference>
<dbReference type="PROSITE" id="PS00705">
    <property type="entry name" value="PROK_CO2_ANHYDRASE_2"/>
    <property type="match status" value="1"/>
</dbReference>
<keyword evidence="6 8" id="KW-0456">Lyase</keyword>
<organism evidence="9 10">
    <name type="scientific">Caulobacter segnis</name>
    <dbReference type="NCBI Taxonomy" id="88688"/>
    <lineage>
        <taxon>Bacteria</taxon>
        <taxon>Pseudomonadati</taxon>
        <taxon>Pseudomonadota</taxon>
        <taxon>Alphaproteobacteria</taxon>
        <taxon>Caulobacterales</taxon>
        <taxon>Caulobacteraceae</taxon>
        <taxon>Caulobacter</taxon>
    </lineage>
</organism>
<keyword evidence="10" id="KW-1185">Reference proteome</keyword>
<dbReference type="PROSITE" id="PS00704">
    <property type="entry name" value="PROK_CO2_ANHYDRASE_1"/>
    <property type="match status" value="1"/>
</dbReference>
<evidence type="ECO:0000256" key="3">
    <source>
        <dbReference type="ARBA" id="ARBA00012925"/>
    </source>
</evidence>
<dbReference type="SUPFAM" id="SSF53056">
    <property type="entry name" value="beta-carbonic anhydrase, cab"/>
    <property type="match status" value="1"/>
</dbReference>
<dbReference type="InterPro" id="IPR001765">
    <property type="entry name" value="Carbonic_anhydrase"/>
</dbReference>
<evidence type="ECO:0000256" key="2">
    <source>
        <dbReference type="ARBA" id="ARBA00006217"/>
    </source>
</evidence>
<name>A0ABY4ZU55_9CAUL</name>
<dbReference type="InterPro" id="IPR036874">
    <property type="entry name" value="Carbonic_anhydrase_sf"/>
</dbReference>
<dbReference type="EC" id="4.2.1.1" evidence="3 8"/>
<comment type="function">
    <text evidence="8">Reversible hydration of carbon dioxide.</text>
</comment>
<evidence type="ECO:0000256" key="1">
    <source>
        <dbReference type="ARBA" id="ARBA00001947"/>
    </source>
</evidence>
<dbReference type="SMART" id="SM00947">
    <property type="entry name" value="Pro_CA"/>
    <property type="match status" value="1"/>
</dbReference>
<comment type="cofactor">
    <cofactor evidence="1">
        <name>Zn(2+)</name>
        <dbReference type="ChEBI" id="CHEBI:29105"/>
    </cofactor>
</comment>
<comment type="similarity">
    <text evidence="2 8">Belongs to the beta-class carbonic anhydrase family.</text>
</comment>
<reference evidence="9 10" key="1">
    <citation type="submission" date="2022-04" db="EMBL/GenBank/DDBJ databases">
        <title>Genome sequence of soybean root-associated Caulobacter segnis RL271.</title>
        <authorList>
            <person name="Longley R."/>
            <person name="Bonito G."/>
            <person name="Trigodet F."/>
            <person name="Crosson S."/>
            <person name="Fiebig A."/>
        </authorList>
    </citation>
    <scope>NUCLEOTIDE SEQUENCE [LARGE SCALE GENOMIC DNA]</scope>
    <source>
        <strain evidence="9 10">RL271</strain>
    </source>
</reference>
<evidence type="ECO:0000313" key="10">
    <source>
        <dbReference type="Proteomes" id="UP001057520"/>
    </source>
</evidence>
<sequence length="219" mass="24782">MLEDLKANNAAWSKSKTEVDPEFFKRLEGQQSPEYLWIGCSDSRVPANEIVGLDPGELFVHRNVANLAPPQDANYLSVLQFAVDVLKVKHVMVVGHYGCGGVAAAIDGQRRGLVDHWLHPIREVHAEHKHELEEIGDKREMLDRLTELNVARQVRNVAADVFVQDAWARGQSLSVHGWVYSLHDGLVNDLNIGISSREDYERAIAETIVQDRPFWKRDE</sequence>
<evidence type="ECO:0000313" key="9">
    <source>
        <dbReference type="EMBL" id="USQ96200.1"/>
    </source>
</evidence>
<gene>
    <name evidence="9" type="ORF">MZV50_00940</name>
</gene>
<keyword evidence="5 8" id="KW-0862">Zinc</keyword>
<protein>
    <recommendedName>
        <fullName evidence="3 8">Carbonic anhydrase</fullName>
        <ecNumber evidence="3 8">4.2.1.1</ecNumber>
    </recommendedName>
    <alternativeName>
        <fullName evidence="8">Carbonate dehydratase</fullName>
    </alternativeName>
</protein>
<dbReference type="EMBL" id="CP096040">
    <property type="protein sequence ID" value="USQ96200.1"/>
    <property type="molecule type" value="Genomic_DNA"/>
</dbReference>
<evidence type="ECO:0000256" key="4">
    <source>
        <dbReference type="ARBA" id="ARBA00022723"/>
    </source>
</evidence>
<keyword evidence="4" id="KW-0479">Metal-binding</keyword>
<comment type="catalytic activity">
    <reaction evidence="7 8">
        <text>hydrogencarbonate + H(+) = CO2 + H2O</text>
        <dbReference type="Rhea" id="RHEA:10748"/>
        <dbReference type="ChEBI" id="CHEBI:15377"/>
        <dbReference type="ChEBI" id="CHEBI:15378"/>
        <dbReference type="ChEBI" id="CHEBI:16526"/>
        <dbReference type="ChEBI" id="CHEBI:17544"/>
        <dbReference type="EC" id="4.2.1.1"/>
    </reaction>
</comment>
<dbReference type="CDD" id="cd00883">
    <property type="entry name" value="beta_CA_cladeA"/>
    <property type="match status" value="1"/>
</dbReference>
<accession>A0ABY4ZU55</accession>
<proteinExistence type="inferred from homology"/>
<evidence type="ECO:0000256" key="7">
    <source>
        <dbReference type="ARBA" id="ARBA00048348"/>
    </source>
</evidence>
<evidence type="ECO:0000256" key="8">
    <source>
        <dbReference type="RuleBase" id="RU003956"/>
    </source>
</evidence>
<evidence type="ECO:0000256" key="5">
    <source>
        <dbReference type="ARBA" id="ARBA00022833"/>
    </source>
</evidence>
<dbReference type="Gene3D" id="3.40.1050.10">
    <property type="entry name" value="Carbonic anhydrase"/>
    <property type="match status" value="1"/>
</dbReference>
<dbReference type="InterPro" id="IPR015892">
    <property type="entry name" value="Carbonic_anhydrase_CS"/>
</dbReference>
<dbReference type="PANTHER" id="PTHR11002">
    <property type="entry name" value="CARBONIC ANHYDRASE"/>
    <property type="match status" value="1"/>
</dbReference>
<dbReference type="PANTHER" id="PTHR11002:SF76">
    <property type="entry name" value="CARBONIC ANHYDRASE"/>
    <property type="match status" value="1"/>
</dbReference>
<evidence type="ECO:0000256" key="6">
    <source>
        <dbReference type="ARBA" id="ARBA00023239"/>
    </source>
</evidence>